<comment type="caution">
    <text evidence="2">The sequence shown here is derived from an EMBL/GenBank/DDBJ whole genome shotgun (WGS) entry which is preliminary data.</text>
</comment>
<reference evidence="2 3" key="1">
    <citation type="submission" date="2021-06" db="EMBL/GenBank/DDBJ databases">
        <authorList>
            <person name="Palmer J.M."/>
        </authorList>
    </citation>
    <scope>NUCLEOTIDE SEQUENCE [LARGE SCALE GENOMIC DNA]</scope>
    <source>
        <strain evidence="2 3">XC_2019</strain>
        <tissue evidence="2">Muscle</tissue>
    </source>
</reference>
<dbReference type="EMBL" id="JAHRIN010000011">
    <property type="protein sequence ID" value="MEQ2190366.1"/>
    <property type="molecule type" value="Genomic_DNA"/>
</dbReference>
<name>A0ABV0Q3J8_9TELE</name>
<dbReference type="Proteomes" id="UP001434883">
    <property type="component" value="Unassembled WGS sequence"/>
</dbReference>
<sequence>MEDVFSIKHFRIKGQTHRSRTALSPRHAATKLSHPTTTTMGECNHCMRERALTVEDDVTVAFHKVVSHDNQSRFCNDQEEDALDDVEQTEETVHLRTYCFKDEDAEEEQGARGSETVLEGGGKETLLCLPAFCVRGKKTASSGEQKVPAVFYIKTYLRYPQVFHFFYFY</sequence>
<organism evidence="2 3">
    <name type="scientific">Xenoophorus captivus</name>
    <dbReference type="NCBI Taxonomy" id="1517983"/>
    <lineage>
        <taxon>Eukaryota</taxon>
        <taxon>Metazoa</taxon>
        <taxon>Chordata</taxon>
        <taxon>Craniata</taxon>
        <taxon>Vertebrata</taxon>
        <taxon>Euteleostomi</taxon>
        <taxon>Actinopterygii</taxon>
        <taxon>Neopterygii</taxon>
        <taxon>Teleostei</taxon>
        <taxon>Neoteleostei</taxon>
        <taxon>Acanthomorphata</taxon>
        <taxon>Ovalentaria</taxon>
        <taxon>Atherinomorphae</taxon>
        <taxon>Cyprinodontiformes</taxon>
        <taxon>Goodeidae</taxon>
        <taxon>Xenoophorus</taxon>
    </lineage>
</organism>
<evidence type="ECO:0000256" key="1">
    <source>
        <dbReference type="SAM" id="MobiDB-lite"/>
    </source>
</evidence>
<gene>
    <name evidence="2" type="ORF">XENOCAPTIV_001931</name>
</gene>
<proteinExistence type="predicted"/>
<feature type="region of interest" description="Disordered" evidence="1">
    <location>
        <begin position="16"/>
        <end position="36"/>
    </location>
</feature>
<accession>A0ABV0Q3J8</accession>
<evidence type="ECO:0000313" key="3">
    <source>
        <dbReference type="Proteomes" id="UP001434883"/>
    </source>
</evidence>
<keyword evidence="3" id="KW-1185">Reference proteome</keyword>
<protein>
    <submittedName>
        <fullName evidence="2">Uncharacterized protein</fullName>
    </submittedName>
</protein>
<evidence type="ECO:0000313" key="2">
    <source>
        <dbReference type="EMBL" id="MEQ2190366.1"/>
    </source>
</evidence>